<evidence type="ECO:0000256" key="2">
    <source>
        <dbReference type="ARBA" id="ARBA00022630"/>
    </source>
</evidence>
<sequence length="385" mass="43585">MKKYDIIVVGAGISGVFFSKLISESGAKVLVIERKKRIGEDIHCAEGVSKKSISDLLEIKDKWISSKIEGSIMCGPDNTCFKTHFPDVGWILDRSRMEEDILLDAVKNGVDVITRREVVDISEYENGRTVILNNGASFLCELVVGADGISSFVGRRTGILKPLRKDEFHITYQYFAYTNKNDNYAEFYFSFMDVPGGYFWNFPKGEGFSKVGLGIDPSLTDKKPKEFLDNIIKKRFDVFKPVYGFGSGVPTTYNDKLVKDGVALIGDGGRLTDPITGGGIANALRSAMLLAQTIKNGDLSLRNLRKYEEKWNRTYGKNNKWGWSAKNIFRSMRDDEIKKIAEFGIKVFHNRTINDVKHYEIIKGIIKEYPEFIKWGIKLLKGRFD</sequence>
<evidence type="ECO:0000256" key="4">
    <source>
        <dbReference type="ARBA" id="ARBA00023098"/>
    </source>
</evidence>
<feature type="domain" description="Digeranylgeranylglycerophospholipid reductase catalytic" evidence="7">
    <location>
        <begin position="169"/>
        <end position="240"/>
    </location>
</feature>
<dbReference type="AlphaFoldDB" id="A0A7C4YF12"/>
<keyword evidence="1" id="KW-0444">Lipid biosynthesis</keyword>
<keyword evidence="6" id="KW-1208">Phospholipid metabolism</keyword>
<accession>A0A7C4YF12</accession>
<dbReference type="InterPro" id="IPR011777">
    <property type="entry name" value="Geranylgeranyl_Rdtase_fam"/>
</dbReference>
<comment type="caution">
    <text evidence="8">The sequence shown here is derived from an EMBL/GenBank/DDBJ whole genome shotgun (WGS) entry which is preliminary data.</text>
</comment>
<dbReference type="PANTHER" id="PTHR42685:SF18">
    <property type="entry name" value="DIGERANYLGERANYLGLYCEROPHOSPHOLIPID REDUCTASE"/>
    <property type="match status" value="1"/>
</dbReference>
<dbReference type="PANTHER" id="PTHR42685">
    <property type="entry name" value="GERANYLGERANYL DIPHOSPHATE REDUCTASE"/>
    <property type="match status" value="1"/>
</dbReference>
<dbReference type="GO" id="GO:0008654">
    <property type="term" value="P:phospholipid biosynthetic process"/>
    <property type="evidence" value="ECO:0007669"/>
    <property type="project" value="UniProtKB-KW"/>
</dbReference>
<dbReference type="InterPro" id="IPR036188">
    <property type="entry name" value="FAD/NAD-bd_sf"/>
</dbReference>
<reference evidence="8" key="1">
    <citation type="journal article" date="2020" name="mSystems">
        <title>Genome- and Community-Level Interaction Insights into Carbon Utilization and Element Cycling Functions of Hydrothermarchaeota in Hydrothermal Sediment.</title>
        <authorList>
            <person name="Zhou Z."/>
            <person name="Liu Y."/>
            <person name="Xu W."/>
            <person name="Pan J."/>
            <person name="Luo Z.H."/>
            <person name="Li M."/>
        </authorList>
    </citation>
    <scope>NUCLEOTIDE SEQUENCE [LARGE SCALE GENOMIC DNA]</scope>
    <source>
        <strain evidence="8">SpSt-780</strain>
    </source>
</reference>
<keyword evidence="3" id="KW-0560">Oxidoreductase</keyword>
<proteinExistence type="predicted"/>
<dbReference type="SUPFAM" id="SSF51905">
    <property type="entry name" value="FAD/NAD(P)-binding domain"/>
    <property type="match status" value="1"/>
</dbReference>
<evidence type="ECO:0000313" key="8">
    <source>
        <dbReference type="EMBL" id="HGW91225.1"/>
    </source>
</evidence>
<gene>
    <name evidence="8" type="ORF">ENV67_01620</name>
</gene>
<dbReference type="GO" id="GO:0016628">
    <property type="term" value="F:oxidoreductase activity, acting on the CH-CH group of donors, NAD or NADP as acceptor"/>
    <property type="evidence" value="ECO:0007669"/>
    <property type="project" value="InterPro"/>
</dbReference>
<dbReference type="Gene3D" id="3.50.50.60">
    <property type="entry name" value="FAD/NAD(P)-binding domain"/>
    <property type="match status" value="1"/>
</dbReference>
<keyword evidence="5" id="KW-0594">Phospholipid biosynthesis</keyword>
<dbReference type="Pfam" id="PF13450">
    <property type="entry name" value="NAD_binding_8"/>
    <property type="match status" value="1"/>
</dbReference>
<organism evidence="8">
    <name type="scientific">candidate division WOR-3 bacterium</name>
    <dbReference type="NCBI Taxonomy" id="2052148"/>
    <lineage>
        <taxon>Bacteria</taxon>
        <taxon>Bacteria division WOR-3</taxon>
    </lineage>
</organism>
<dbReference type="PRINTS" id="PR00420">
    <property type="entry name" value="RNGMNOXGNASE"/>
</dbReference>
<dbReference type="Pfam" id="PF22578">
    <property type="entry name" value="GGR_cat"/>
    <property type="match status" value="1"/>
</dbReference>
<evidence type="ECO:0000256" key="6">
    <source>
        <dbReference type="ARBA" id="ARBA00023264"/>
    </source>
</evidence>
<dbReference type="EMBL" id="DTHG01000019">
    <property type="protein sequence ID" value="HGW91225.1"/>
    <property type="molecule type" value="Genomic_DNA"/>
</dbReference>
<keyword evidence="4" id="KW-0443">Lipid metabolism</keyword>
<evidence type="ECO:0000256" key="1">
    <source>
        <dbReference type="ARBA" id="ARBA00022516"/>
    </source>
</evidence>
<evidence type="ECO:0000256" key="5">
    <source>
        <dbReference type="ARBA" id="ARBA00023209"/>
    </source>
</evidence>
<evidence type="ECO:0000259" key="7">
    <source>
        <dbReference type="Pfam" id="PF22578"/>
    </source>
</evidence>
<evidence type="ECO:0000256" key="3">
    <source>
        <dbReference type="ARBA" id="ARBA00023002"/>
    </source>
</evidence>
<dbReference type="NCBIfam" id="TIGR02032">
    <property type="entry name" value="GG-red-SF"/>
    <property type="match status" value="1"/>
</dbReference>
<dbReference type="InterPro" id="IPR054715">
    <property type="entry name" value="GGR_cat"/>
</dbReference>
<dbReference type="InterPro" id="IPR050407">
    <property type="entry name" value="Geranylgeranyl_reductase"/>
</dbReference>
<protein>
    <submittedName>
        <fullName evidence="8">NAD(P)/FAD-dependent oxidoreductase</fullName>
    </submittedName>
</protein>
<name>A0A7C4YF12_UNCW3</name>
<keyword evidence="2" id="KW-0285">Flavoprotein</keyword>